<reference evidence="1 2" key="1">
    <citation type="journal article" date="2016" name="Nat. Commun.">
        <title>Thousands of microbial genomes shed light on interconnected biogeochemical processes in an aquifer system.</title>
        <authorList>
            <person name="Anantharaman K."/>
            <person name="Brown C.T."/>
            <person name="Hug L.A."/>
            <person name="Sharon I."/>
            <person name="Castelle C.J."/>
            <person name="Probst A.J."/>
            <person name="Thomas B.C."/>
            <person name="Singh A."/>
            <person name="Wilkins M.J."/>
            <person name="Karaoz U."/>
            <person name="Brodie E.L."/>
            <person name="Williams K.H."/>
            <person name="Hubbard S.S."/>
            <person name="Banfield J.F."/>
        </authorList>
    </citation>
    <scope>NUCLEOTIDE SEQUENCE [LARGE SCALE GENOMIC DNA]</scope>
</reference>
<gene>
    <name evidence="1" type="ORF">A3C20_02230</name>
</gene>
<name>A0A1F6E550_9BACT</name>
<evidence type="ECO:0000313" key="1">
    <source>
        <dbReference type="EMBL" id="OGG68717.1"/>
    </source>
</evidence>
<sequence>MKRIEELMALSIELSETVGRTLPSVLKSLQMSKKYSHSAKALVGFIPKSGYLCNAILNTCITQDNYSSKILMRSLIEHVFIHLYIYTRTLKENSNEIGKKYYGSLKAKEDLDAMTKIGNYNKTAFPEKTVWSTKGTENKRIRDEADEFRIERIFFYLIGNTDTKSEIFQKYTRDYLLYRIEQYTNFSSTVHGGPYAESALAVEHAHKNKVLLELAEDAWLLHRNLVETTYLFASLLDDDASKSYEAIKAVGAQKT</sequence>
<protein>
    <submittedName>
        <fullName evidence="1">Uncharacterized protein</fullName>
    </submittedName>
</protein>
<proteinExistence type="predicted"/>
<dbReference type="AlphaFoldDB" id="A0A1F6E550"/>
<dbReference type="EMBL" id="MFLL01000029">
    <property type="protein sequence ID" value="OGG68717.1"/>
    <property type="molecule type" value="Genomic_DNA"/>
</dbReference>
<comment type="caution">
    <text evidence="1">The sequence shown here is derived from an EMBL/GenBank/DDBJ whole genome shotgun (WGS) entry which is preliminary data.</text>
</comment>
<evidence type="ECO:0000313" key="2">
    <source>
        <dbReference type="Proteomes" id="UP000176914"/>
    </source>
</evidence>
<organism evidence="1 2">
    <name type="scientific">Candidatus Kaiserbacteria bacterium RIFCSPHIGHO2_02_FULL_55_25</name>
    <dbReference type="NCBI Taxonomy" id="1798498"/>
    <lineage>
        <taxon>Bacteria</taxon>
        <taxon>Candidatus Kaiseribacteriota</taxon>
    </lineage>
</organism>
<dbReference type="Proteomes" id="UP000176914">
    <property type="component" value="Unassembled WGS sequence"/>
</dbReference>
<accession>A0A1F6E550</accession>